<dbReference type="PANTHER" id="PTHR36485">
    <property type="entry name" value="OS01G0939000 PROTEIN"/>
    <property type="match status" value="1"/>
</dbReference>
<feature type="transmembrane region" description="Helical" evidence="1">
    <location>
        <begin position="20"/>
        <end position="42"/>
    </location>
</feature>
<accession>A0ABU6RKH4</accession>
<evidence type="ECO:0000313" key="2">
    <source>
        <dbReference type="EMBL" id="MED6124611.1"/>
    </source>
</evidence>
<feature type="transmembrane region" description="Helical" evidence="1">
    <location>
        <begin position="134"/>
        <end position="154"/>
    </location>
</feature>
<name>A0ABU6RKH4_9FABA</name>
<gene>
    <name evidence="2" type="ORF">PIB30_060548</name>
</gene>
<keyword evidence="3" id="KW-1185">Reference proteome</keyword>
<keyword evidence="1" id="KW-0472">Membrane</keyword>
<keyword evidence="1" id="KW-0812">Transmembrane</keyword>
<evidence type="ECO:0008006" key="4">
    <source>
        <dbReference type="Google" id="ProtNLM"/>
    </source>
</evidence>
<protein>
    <recommendedName>
        <fullName evidence="4">Phosphatidylinositol N-acetylglucosaminyltransferase subunit Y</fullName>
    </recommendedName>
</protein>
<dbReference type="InterPro" id="IPR029164">
    <property type="entry name" value="PIG-Y"/>
</dbReference>
<feature type="transmembrane region" description="Helical" evidence="1">
    <location>
        <begin position="92"/>
        <end position="114"/>
    </location>
</feature>
<evidence type="ECO:0000313" key="3">
    <source>
        <dbReference type="Proteomes" id="UP001341840"/>
    </source>
</evidence>
<evidence type="ECO:0000256" key="1">
    <source>
        <dbReference type="SAM" id="Phobius"/>
    </source>
</evidence>
<dbReference type="Pfam" id="PF15159">
    <property type="entry name" value="PIG-Y"/>
    <property type="match status" value="1"/>
</dbReference>
<dbReference type="EMBL" id="JASCZI010030745">
    <property type="protein sequence ID" value="MED6124611.1"/>
    <property type="molecule type" value="Genomic_DNA"/>
</dbReference>
<organism evidence="2 3">
    <name type="scientific">Stylosanthes scabra</name>
    <dbReference type="NCBI Taxonomy" id="79078"/>
    <lineage>
        <taxon>Eukaryota</taxon>
        <taxon>Viridiplantae</taxon>
        <taxon>Streptophyta</taxon>
        <taxon>Embryophyta</taxon>
        <taxon>Tracheophyta</taxon>
        <taxon>Spermatophyta</taxon>
        <taxon>Magnoliopsida</taxon>
        <taxon>eudicotyledons</taxon>
        <taxon>Gunneridae</taxon>
        <taxon>Pentapetalae</taxon>
        <taxon>rosids</taxon>
        <taxon>fabids</taxon>
        <taxon>Fabales</taxon>
        <taxon>Fabaceae</taxon>
        <taxon>Papilionoideae</taxon>
        <taxon>50 kb inversion clade</taxon>
        <taxon>dalbergioids sensu lato</taxon>
        <taxon>Dalbergieae</taxon>
        <taxon>Pterocarpus clade</taxon>
        <taxon>Stylosanthes</taxon>
    </lineage>
</organism>
<dbReference type="PANTHER" id="PTHR36485:SF1">
    <property type="entry name" value="TRANSMEMBRANE PROTEIN"/>
    <property type="match status" value="1"/>
</dbReference>
<proteinExistence type="predicted"/>
<reference evidence="2 3" key="1">
    <citation type="journal article" date="2023" name="Plants (Basel)">
        <title>Bridging the Gap: Combining Genomics and Transcriptomics Approaches to Understand Stylosanthes scabra, an Orphan Legume from the Brazilian Caatinga.</title>
        <authorList>
            <person name="Ferreira-Neto J.R.C."/>
            <person name="da Silva M.D."/>
            <person name="Binneck E."/>
            <person name="de Melo N.F."/>
            <person name="da Silva R.H."/>
            <person name="de Melo A.L.T.M."/>
            <person name="Pandolfi V."/>
            <person name="Bustamante F.O."/>
            <person name="Brasileiro-Vidal A.C."/>
            <person name="Benko-Iseppon A.M."/>
        </authorList>
    </citation>
    <scope>NUCLEOTIDE SEQUENCE [LARGE SCALE GENOMIC DNA]</scope>
    <source>
        <tissue evidence="2">Leaves</tissue>
    </source>
</reference>
<comment type="caution">
    <text evidence="2">The sequence shown here is derived from an EMBL/GenBank/DDBJ whole genome shotgun (WGS) entry which is preliminary data.</text>
</comment>
<keyword evidence="1" id="KW-1133">Transmembrane helix</keyword>
<dbReference type="Proteomes" id="UP001341840">
    <property type="component" value="Unassembled WGS sequence"/>
</dbReference>
<sequence>MVFREILVVLFHDKDMDTGHIIFVRSFIALTSGFFVLNRAAVFSPGPPSRLLPLPQAHCRCTDSGQGWHLPGSLSFTSWRFHHMATYDERKVWGWLFVSIGFVCFVVYFFSAIISKVLPPSNIAVISAMQNDWYYCFLVPLTLPIIVVLVYFHWLSMKMFKHA</sequence>